<evidence type="ECO:0000259" key="11">
    <source>
        <dbReference type="PROSITE" id="PS50928"/>
    </source>
</evidence>
<keyword evidence="3" id="KW-1003">Cell membrane</keyword>
<evidence type="ECO:0000256" key="9">
    <source>
        <dbReference type="ARBA" id="ARBA00024202"/>
    </source>
</evidence>
<dbReference type="InterPro" id="IPR050366">
    <property type="entry name" value="BP-dependent_transpt_permease"/>
</dbReference>
<feature type="domain" description="ABC transmembrane type-1" evidence="11">
    <location>
        <begin position="311"/>
        <end position="504"/>
    </location>
</feature>
<keyword evidence="2 10" id="KW-0813">Transport</keyword>
<dbReference type="InterPro" id="IPR000515">
    <property type="entry name" value="MetI-like"/>
</dbReference>
<evidence type="ECO:0000256" key="3">
    <source>
        <dbReference type="ARBA" id="ARBA00022475"/>
    </source>
</evidence>
<evidence type="ECO:0000256" key="4">
    <source>
        <dbReference type="ARBA" id="ARBA00022692"/>
    </source>
</evidence>
<dbReference type="EMBL" id="DXAJ01000033">
    <property type="protein sequence ID" value="HJA02154.1"/>
    <property type="molecule type" value="Genomic_DNA"/>
</dbReference>
<proteinExistence type="inferred from homology"/>
<feature type="transmembrane region" description="Helical" evidence="10">
    <location>
        <begin position="452"/>
        <end position="472"/>
    </location>
</feature>
<dbReference type="GO" id="GO:0015031">
    <property type="term" value="P:protein transport"/>
    <property type="evidence" value="ECO:0007669"/>
    <property type="project" value="UniProtKB-KW"/>
</dbReference>
<keyword evidence="8 10" id="KW-0472">Membrane</keyword>
<dbReference type="Pfam" id="PF12911">
    <property type="entry name" value="OppC_N"/>
    <property type="match status" value="1"/>
</dbReference>
<comment type="caution">
    <text evidence="12">The sequence shown here is derived from an EMBL/GenBank/DDBJ whole genome shotgun (WGS) entry which is preliminary data.</text>
</comment>
<reference evidence="12" key="2">
    <citation type="submission" date="2021-04" db="EMBL/GenBank/DDBJ databases">
        <authorList>
            <person name="Gilroy R."/>
        </authorList>
    </citation>
    <scope>NUCLEOTIDE SEQUENCE</scope>
    <source>
        <strain evidence="12">CHK156-179</strain>
    </source>
</reference>
<dbReference type="PANTHER" id="PTHR43386">
    <property type="entry name" value="OLIGOPEPTIDE TRANSPORT SYSTEM PERMEASE PROTEIN APPC"/>
    <property type="match status" value="1"/>
</dbReference>
<evidence type="ECO:0000256" key="2">
    <source>
        <dbReference type="ARBA" id="ARBA00022448"/>
    </source>
</evidence>
<comment type="subcellular location">
    <subcellularLocation>
        <location evidence="1 10">Cell membrane</location>
        <topology evidence="1 10">Multi-pass membrane protein</topology>
    </subcellularLocation>
</comment>
<dbReference type="InterPro" id="IPR035906">
    <property type="entry name" value="MetI-like_sf"/>
</dbReference>
<evidence type="ECO:0000256" key="8">
    <source>
        <dbReference type="ARBA" id="ARBA00023136"/>
    </source>
</evidence>
<dbReference type="PROSITE" id="PS50928">
    <property type="entry name" value="ABC_TM1"/>
    <property type="match status" value="1"/>
</dbReference>
<dbReference type="Pfam" id="PF00528">
    <property type="entry name" value="BPD_transp_1"/>
    <property type="match status" value="1"/>
</dbReference>
<dbReference type="GO" id="GO:0005886">
    <property type="term" value="C:plasma membrane"/>
    <property type="evidence" value="ECO:0007669"/>
    <property type="project" value="UniProtKB-SubCell"/>
</dbReference>
<gene>
    <name evidence="12" type="ORF">H9797_02095</name>
</gene>
<feature type="transmembrane region" description="Helical" evidence="10">
    <location>
        <begin position="376"/>
        <end position="393"/>
    </location>
</feature>
<keyword evidence="7 10" id="KW-1133">Transmembrane helix</keyword>
<reference evidence="12" key="1">
    <citation type="journal article" date="2021" name="PeerJ">
        <title>Extensive microbial diversity within the chicken gut microbiome revealed by metagenomics and culture.</title>
        <authorList>
            <person name="Gilroy R."/>
            <person name="Ravi A."/>
            <person name="Getino M."/>
            <person name="Pursley I."/>
            <person name="Horton D.L."/>
            <person name="Alikhan N.F."/>
            <person name="Baker D."/>
            <person name="Gharbi K."/>
            <person name="Hall N."/>
            <person name="Watson M."/>
            <person name="Adriaenssens E.M."/>
            <person name="Foster-Nyarko E."/>
            <person name="Jarju S."/>
            <person name="Secka A."/>
            <person name="Antonio M."/>
            <person name="Oren A."/>
            <person name="Chaudhuri R.R."/>
            <person name="La Ragione R."/>
            <person name="Hildebrand F."/>
            <person name="Pallen M.J."/>
        </authorList>
    </citation>
    <scope>NUCLEOTIDE SEQUENCE</scope>
    <source>
        <strain evidence="12">CHK156-179</strain>
    </source>
</reference>
<evidence type="ECO:0000256" key="7">
    <source>
        <dbReference type="ARBA" id="ARBA00022989"/>
    </source>
</evidence>
<dbReference type="AlphaFoldDB" id="A0A9D2H1F3"/>
<keyword evidence="5" id="KW-0571">Peptide transport</keyword>
<evidence type="ECO:0000313" key="12">
    <source>
        <dbReference type="EMBL" id="HJA02154.1"/>
    </source>
</evidence>
<protein>
    <submittedName>
        <fullName evidence="12">ABC transporter permease</fullName>
    </submittedName>
</protein>
<dbReference type="Gene3D" id="1.10.3720.10">
    <property type="entry name" value="MetI-like"/>
    <property type="match status" value="1"/>
</dbReference>
<dbReference type="Proteomes" id="UP000824221">
    <property type="component" value="Unassembled WGS sequence"/>
</dbReference>
<dbReference type="GO" id="GO:0055085">
    <property type="term" value="P:transmembrane transport"/>
    <property type="evidence" value="ECO:0007669"/>
    <property type="project" value="InterPro"/>
</dbReference>
<sequence length="520" mass="59217">MENTAYTNIPKEKFEFADARDISHDKKLETKPRSYMRDAFSRFCKNKGSVVGACVILFLVLFAIIVPFFTQYTVAYNDTYYVVTLPKNKMFAETSFWDGCEARVDGKLTFMYYYAMGQETGHYAVKNQEFSVDEEDMYHYRLDSYHKTGMIYSNLTTQEYENLMRYQDETGRQVIYPTVRTADRPEAQQDQNNANYYYKTEGTNRTQIVYDEDGNVIPVYWTYEAGTEATDGYTSKMRIEGEDGFVGEDGKTYYYMYARRTSSGVEVRVNYYEYYIYYHSYVLQDGITEPYFLFGTTGSGQDILTCLASGARFSFIFAIVVAAVNLIFGAVYGSIEGYYGGKIDLVMERVSDILASVPSMIVITLLKLHMGGSSQILVLFIAFFITGWISMASRTRMQFYRYKNQEYVLAARTLGAKDRRIIWKHIFPNALGTLVTSCALVIPSMIFSETSLSYLGIINLSTGNITSVGTLINAGQSYLATAPYMSLFPSLFLVLLMLSFNLFGNGLRDAFNPSLRGSED</sequence>
<evidence type="ECO:0000256" key="5">
    <source>
        <dbReference type="ARBA" id="ARBA00022856"/>
    </source>
</evidence>
<dbReference type="CDD" id="cd06261">
    <property type="entry name" value="TM_PBP2"/>
    <property type="match status" value="1"/>
</dbReference>
<keyword evidence="6" id="KW-0653">Protein transport</keyword>
<evidence type="ECO:0000313" key="13">
    <source>
        <dbReference type="Proteomes" id="UP000824221"/>
    </source>
</evidence>
<feature type="transmembrane region" description="Helical" evidence="10">
    <location>
        <begin position="313"/>
        <end position="332"/>
    </location>
</feature>
<dbReference type="SUPFAM" id="SSF161098">
    <property type="entry name" value="MetI-like"/>
    <property type="match status" value="1"/>
</dbReference>
<evidence type="ECO:0000256" key="1">
    <source>
        <dbReference type="ARBA" id="ARBA00004651"/>
    </source>
</evidence>
<name>A0A9D2H1F3_9FIRM</name>
<feature type="transmembrane region" description="Helical" evidence="10">
    <location>
        <begin position="426"/>
        <end position="446"/>
    </location>
</feature>
<feature type="transmembrane region" description="Helical" evidence="10">
    <location>
        <begin position="484"/>
        <end position="503"/>
    </location>
</feature>
<keyword evidence="4 10" id="KW-0812">Transmembrane</keyword>
<feature type="transmembrane region" description="Helical" evidence="10">
    <location>
        <begin position="50"/>
        <end position="69"/>
    </location>
</feature>
<dbReference type="PANTHER" id="PTHR43386:SF24">
    <property type="entry name" value="OLIGOPEPTIDE TRANSPORT SYSTEM PERMEASE PROTEIN AMID"/>
    <property type="match status" value="1"/>
</dbReference>
<evidence type="ECO:0000256" key="10">
    <source>
        <dbReference type="RuleBase" id="RU363032"/>
    </source>
</evidence>
<dbReference type="GO" id="GO:0015833">
    <property type="term" value="P:peptide transport"/>
    <property type="evidence" value="ECO:0007669"/>
    <property type="project" value="UniProtKB-KW"/>
</dbReference>
<comment type="similarity">
    <text evidence="9">Belongs to the binding-protein-dependent transport system permease family. OppBC subfamily.</text>
</comment>
<accession>A0A9D2H1F3</accession>
<organism evidence="12 13">
    <name type="scientific">Candidatus Gallimonas gallistercoris</name>
    <dbReference type="NCBI Taxonomy" id="2838602"/>
    <lineage>
        <taxon>Bacteria</taxon>
        <taxon>Bacillati</taxon>
        <taxon>Bacillota</taxon>
        <taxon>Clostridia</taxon>
        <taxon>Candidatus Gallimonas</taxon>
    </lineage>
</organism>
<evidence type="ECO:0000256" key="6">
    <source>
        <dbReference type="ARBA" id="ARBA00022927"/>
    </source>
</evidence>
<dbReference type="InterPro" id="IPR025966">
    <property type="entry name" value="OppC_N"/>
</dbReference>